<sequence length="349" mass="39149">MERKNGWTLAEHAGEVSPDGMQRLLRRADWDVDGVRDDIRDYVVDRLGHTGAVLVADDTGFVKKGDKSAGVQRQYTGTSGKTDNCQIGTFLAYVAPAGHALIDRHLYLPESWLGDRDRCQNAGIPADAELLTKPRIAIEMLQRTIDADVPFTWFTADEAFGQVKYLRVWLEERDVFHVVATRCNDDVFARGIGAGRVDEIIAGLPTRAWQRMSCGDGAHGPRVYDWVRVPIRPWWASGRGHWLLARRSVSDPTEIAYYICYAPRRTSLATLIWVAGRRWPVEECFKQAKQETGLDDYQVRTWRGWYAHITLSMLALAWLAAVRAAEALKGEPRPTPTSSSRSASPKPAA</sequence>
<feature type="region of interest" description="Disordered" evidence="1">
    <location>
        <begin position="329"/>
        <end position="349"/>
    </location>
</feature>
<feature type="domain" description="Transposase IS701-like DDE" evidence="2">
    <location>
        <begin position="5"/>
        <end position="189"/>
    </location>
</feature>
<evidence type="ECO:0000256" key="1">
    <source>
        <dbReference type="SAM" id="MobiDB-lite"/>
    </source>
</evidence>
<feature type="compositionally biased region" description="Low complexity" evidence="1">
    <location>
        <begin position="336"/>
        <end position="349"/>
    </location>
</feature>
<dbReference type="Proteomes" id="UP000604117">
    <property type="component" value="Unassembled WGS sequence"/>
</dbReference>
<dbReference type="PANTHER" id="PTHR33627">
    <property type="entry name" value="TRANSPOSASE"/>
    <property type="match status" value="1"/>
</dbReference>
<accession>A0ABQ4D531</accession>
<reference evidence="3 4" key="1">
    <citation type="submission" date="2021-01" db="EMBL/GenBank/DDBJ databases">
        <title>Whole genome shotgun sequence of Asanoa siamensis NBRC 107932.</title>
        <authorList>
            <person name="Komaki H."/>
            <person name="Tamura T."/>
        </authorList>
    </citation>
    <scope>NUCLEOTIDE SEQUENCE [LARGE SCALE GENOMIC DNA]</scope>
    <source>
        <strain evidence="3 4">NBRC 107932</strain>
    </source>
</reference>
<protein>
    <submittedName>
        <fullName evidence="3">Transposase</fullName>
    </submittedName>
</protein>
<evidence type="ECO:0000259" key="2">
    <source>
        <dbReference type="Pfam" id="PF13546"/>
    </source>
</evidence>
<evidence type="ECO:0000313" key="4">
    <source>
        <dbReference type="Proteomes" id="UP000604117"/>
    </source>
</evidence>
<keyword evidence="4" id="KW-1185">Reference proteome</keyword>
<name>A0ABQ4D531_9ACTN</name>
<comment type="caution">
    <text evidence="3">The sequence shown here is derived from an EMBL/GenBank/DDBJ whole genome shotgun (WGS) entry which is preliminary data.</text>
</comment>
<evidence type="ECO:0000313" key="3">
    <source>
        <dbReference type="EMBL" id="GIF78643.1"/>
    </source>
</evidence>
<dbReference type="NCBIfam" id="NF033540">
    <property type="entry name" value="transpos_IS701"/>
    <property type="match status" value="1"/>
</dbReference>
<dbReference type="Pfam" id="PF13546">
    <property type="entry name" value="DDE_5"/>
    <property type="match status" value="1"/>
</dbReference>
<dbReference type="InterPro" id="IPR012337">
    <property type="entry name" value="RNaseH-like_sf"/>
</dbReference>
<dbReference type="EMBL" id="BONE01000193">
    <property type="protein sequence ID" value="GIF78643.1"/>
    <property type="molecule type" value="Genomic_DNA"/>
</dbReference>
<dbReference type="PANTHER" id="PTHR33627:SF1">
    <property type="entry name" value="TRANSPOSASE"/>
    <property type="match status" value="1"/>
</dbReference>
<gene>
    <name evidence="3" type="ORF">Asi02nite_81610</name>
</gene>
<proteinExistence type="predicted"/>
<dbReference type="SUPFAM" id="SSF53098">
    <property type="entry name" value="Ribonuclease H-like"/>
    <property type="match status" value="1"/>
</dbReference>
<dbReference type="InterPro" id="IPR039365">
    <property type="entry name" value="IS701-like"/>
</dbReference>
<dbReference type="InterPro" id="IPR038721">
    <property type="entry name" value="IS701-like_DDE_dom"/>
</dbReference>
<organism evidence="3 4">
    <name type="scientific">Asanoa siamensis</name>
    <dbReference type="NCBI Taxonomy" id="926357"/>
    <lineage>
        <taxon>Bacteria</taxon>
        <taxon>Bacillati</taxon>
        <taxon>Actinomycetota</taxon>
        <taxon>Actinomycetes</taxon>
        <taxon>Micromonosporales</taxon>
        <taxon>Micromonosporaceae</taxon>
        <taxon>Asanoa</taxon>
    </lineage>
</organism>